<dbReference type="Pfam" id="PF14319">
    <property type="entry name" value="Zn_Tnp_IS91"/>
    <property type="match status" value="1"/>
</dbReference>
<dbReference type="NCBIfam" id="NF033538">
    <property type="entry name" value="transpos_IS91"/>
    <property type="match status" value="1"/>
</dbReference>
<dbReference type="KEGG" id="gim:F1728_25180"/>
<dbReference type="EMBL" id="CP043930">
    <property type="protein sequence ID" value="QGQ25763.1"/>
    <property type="molecule type" value="Genomic_DNA"/>
</dbReference>
<dbReference type="Proteomes" id="UP000427281">
    <property type="component" value="Chromosome"/>
</dbReference>
<sequence>MTRPRWELADVVRKYGAEYLKRYTTSVAQRRVMRALQNCRTAVLGGHVETCRSCDHRQISYNSCRNRHCPKCQGSACALWMQRRATELLPVPYFHVVFTLPNLLVDLTLANPRLMYGMLFRAASQTLLEVAADPRHLGAEIGFLAVLHTWGQTLMPHPHLHCVVPSGGLAPDRTRWIAGRADFFLPVRVLSRLFRGKFLDLLKQAYVAGKLKFPGRLASAAAPQDFKRLLNRSVRTEWVVYARPPFGGPEAVLKYLARYTHRVAISNSRLLNVADGQVTFRYKDYAQGSRKRTMTLAATEFLRRFLQHVLPDGLMRIRHYGFLANRFRAEKIALCRGLLEGAGPLSEKRPRAMSPVPGESSAICPSCGQAALEKSQELPSRWERLPAPYLVRASLPASELWEVCDTS</sequence>
<proteinExistence type="predicted"/>
<dbReference type="RefSeq" id="WP_155366361.1">
    <property type="nucleotide sequence ID" value="NZ_CP043930.1"/>
</dbReference>
<dbReference type="GO" id="GO:0006313">
    <property type="term" value="P:DNA transposition"/>
    <property type="evidence" value="ECO:0007669"/>
    <property type="project" value="InterPro"/>
</dbReference>
<feature type="domain" description="Transposase zinc-binding" evidence="2">
    <location>
        <begin position="12"/>
        <end position="100"/>
    </location>
</feature>
<protein>
    <submittedName>
        <fullName evidence="3">IS91 family transposase</fullName>
    </submittedName>
</protein>
<keyword evidence="4" id="KW-1185">Reference proteome</keyword>
<dbReference type="PANTHER" id="PTHR37023">
    <property type="entry name" value="TRANSPOSASE"/>
    <property type="match status" value="1"/>
</dbReference>
<name>A0A6I6AGL2_9PLAN</name>
<evidence type="ECO:0000259" key="2">
    <source>
        <dbReference type="Pfam" id="PF14319"/>
    </source>
</evidence>
<reference evidence="3 4" key="1">
    <citation type="submission" date="2019-09" db="EMBL/GenBank/DDBJ databases">
        <title>Gimesia benthica sp. nov., a novel bacterium isolated from deep-sea water of the Northwest Indian Ocean.</title>
        <authorList>
            <person name="Dai X."/>
        </authorList>
    </citation>
    <scope>NUCLEOTIDE SEQUENCE [LARGE SCALE GENOMIC DNA]</scope>
    <source>
        <strain evidence="3 4">E7</strain>
    </source>
</reference>
<gene>
    <name evidence="3" type="ORF">F1728_25180</name>
</gene>
<dbReference type="InterPro" id="IPR054832">
    <property type="entry name" value="transpos_IS91"/>
</dbReference>
<accession>A0A6I6AGL2</accession>
<dbReference type="AlphaFoldDB" id="A0A6I6AGL2"/>
<feature type="domain" description="Transposase IS801/IS1294" evidence="1">
    <location>
        <begin position="142"/>
        <end position="326"/>
    </location>
</feature>
<dbReference type="InterPro" id="IPR026889">
    <property type="entry name" value="Zn_Tnp"/>
</dbReference>
<dbReference type="GO" id="GO:0004803">
    <property type="term" value="F:transposase activity"/>
    <property type="evidence" value="ECO:0007669"/>
    <property type="project" value="InterPro"/>
</dbReference>
<dbReference type="Pfam" id="PF04986">
    <property type="entry name" value="Y2_Tnp"/>
    <property type="match status" value="1"/>
</dbReference>
<evidence type="ECO:0000313" key="4">
    <source>
        <dbReference type="Proteomes" id="UP000427281"/>
    </source>
</evidence>
<organism evidence="3 4">
    <name type="scientific">Gimesia benthica</name>
    <dbReference type="NCBI Taxonomy" id="2608982"/>
    <lineage>
        <taxon>Bacteria</taxon>
        <taxon>Pseudomonadati</taxon>
        <taxon>Planctomycetota</taxon>
        <taxon>Planctomycetia</taxon>
        <taxon>Planctomycetales</taxon>
        <taxon>Planctomycetaceae</taxon>
        <taxon>Gimesia</taxon>
    </lineage>
</organism>
<dbReference type="GO" id="GO:0003677">
    <property type="term" value="F:DNA binding"/>
    <property type="evidence" value="ECO:0007669"/>
    <property type="project" value="InterPro"/>
</dbReference>
<evidence type="ECO:0000313" key="3">
    <source>
        <dbReference type="EMBL" id="QGQ25763.1"/>
    </source>
</evidence>
<dbReference type="PANTHER" id="PTHR37023:SF1">
    <property type="entry name" value="ISSOD25 TRANSPOSASE TNPA_ISSOD25"/>
    <property type="match status" value="1"/>
</dbReference>
<evidence type="ECO:0000259" key="1">
    <source>
        <dbReference type="Pfam" id="PF04986"/>
    </source>
</evidence>
<dbReference type="InterPro" id="IPR007069">
    <property type="entry name" value="Transposase_32"/>
</dbReference>